<feature type="region of interest" description="Disordered" evidence="1">
    <location>
        <begin position="58"/>
        <end position="80"/>
    </location>
</feature>
<dbReference type="Proteomes" id="UP000054771">
    <property type="component" value="Unassembled WGS sequence"/>
</dbReference>
<reference evidence="3" key="1">
    <citation type="journal article" date="2016" name="Genome Announc.">
        <title>Draft genome sequences of fungus Aspergillus calidoustus.</title>
        <authorList>
            <person name="Horn F."/>
            <person name="Linde J."/>
            <person name="Mattern D.J."/>
            <person name="Walther G."/>
            <person name="Guthke R."/>
            <person name="Scherlach K."/>
            <person name="Martin K."/>
            <person name="Brakhage A.A."/>
            <person name="Petzke L."/>
            <person name="Valiante V."/>
        </authorList>
    </citation>
    <scope>NUCLEOTIDE SEQUENCE [LARGE SCALE GENOMIC DNA]</scope>
    <source>
        <strain evidence="3">SF006504</strain>
    </source>
</reference>
<gene>
    <name evidence="2" type="ORF">ASPCAL02350</name>
</gene>
<dbReference type="STRING" id="454130.A0A0U5GNM8"/>
<evidence type="ECO:0000256" key="1">
    <source>
        <dbReference type="SAM" id="MobiDB-lite"/>
    </source>
</evidence>
<keyword evidence="3" id="KW-1185">Reference proteome</keyword>
<name>A0A0U5GNM8_ASPCI</name>
<feature type="region of interest" description="Disordered" evidence="1">
    <location>
        <begin position="1"/>
        <end position="31"/>
    </location>
</feature>
<organism evidence="2 3">
    <name type="scientific">Aspergillus calidoustus</name>
    <dbReference type="NCBI Taxonomy" id="454130"/>
    <lineage>
        <taxon>Eukaryota</taxon>
        <taxon>Fungi</taxon>
        <taxon>Dikarya</taxon>
        <taxon>Ascomycota</taxon>
        <taxon>Pezizomycotina</taxon>
        <taxon>Eurotiomycetes</taxon>
        <taxon>Eurotiomycetidae</taxon>
        <taxon>Eurotiales</taxon>
        <taxon>Aspergillaceae</taxon>
        <taxon>Aspergillus</taxon>
        <taxon>Aspergillus subgen. Nidulantes</taxon>
    </lineage>
</organism>
<dbReference type="OrthoDB" id="762982at2759"/>
<proteinExistence type="predicted"/>
<dbReference type="EMBL" id="CDMC01000002">
    <property type="protein sequence ID" value="CEN59909.1"/>
    <property type="molecule type" value="Genomic_DNA"/>
</dbReference>
<accession>A0A0U5GNM8</accession>
<evidence type="ECO:0000313" key="2">
    <source>
        <dbReference type="EMBL" id="CEN59909.1"/>
    </source>
</evidence>
<protein>
    <submittedName>
        <fullName evidence="2">Uncharacterized protein</fullName>
    </submittedName>
</protein>
<sequence length="120" mass="12899">MGSVTTPEEKCVSAGFPNQQSSGSPDEKQTIPFNQAGHLKASDDGRLRYYSSSSWVAGVEESNTSPGDDHDTPLLASNGRDILPESLPRTSKDFIYLVDVDQLIAWSSGAMDAQSPVQSH</sequence>
<dbReference type="AlphaFoldDB" id="A0A0U5GNM8"/>
<evidence type="ECO:0000313" key="3">
    <source>
        <dbReference type="Proteomes" id="UP000054771"/>
    </source>
</evidence>